<dbReference type="OrthoDB" id="623670at2759"/>
<feature type="compositionally biased region" description="Low complexity" evidence="2">
    <location>
        <begin position="194"/>
        <end position="246"/>
    </location>
</feature>
<dbReference type="CDD" id="cd22191">
    <property type="entry name" value="DPBB_RlpA_EXP_N-like"/>
    <property type="match status" value="1"/>
</dbReference>
<accession>K5W9L5</accession>
<dbReference type="PANTHER" id="PTHR31836:SF28">
    <property type="entry name" value="SRCR DOMAIN-CONTAINING PROTEIN-RELATED"/>
    <property type="match status" value="1"/>
</dbReference>
<dbReference type="HOGENOM" id="CLU_047639_0_0_1"/>
<dbReference type="InterPro" id="IPR051477">
    <property type="entry name" value="Expansin_CellWall"/>
</dbReference>
<gene>
    <name evidence="4" type="ORF">PHACADRAFT_256446</name>
</gene>
<keyword evidence="5" id="KW-1185">Reference proteome</keyword>
<evidence type="ECO:0000256" key="3">
    <source>
        <dbReference type="SAM" id="SignalP"/>
    </source>
</evidence>
<name>K5W9L5_PHACS</name>
<organism evidence="4 5">
    <name type="scientific">Phanerochaete carnosa (strain HHB-10118-sp)</name>
    <name type="common">White-rot fungus</name>
    <name type="synonym">Peniophora carnosa</name>
    <dbReference type="NCBI Taxonomy" id="650164"/>
    <lineage>
        <taxon>Eukaryota</taxon>
        <taxon>Fungi</taxon>
        <taxon>Dikarya</taxon>
        <taxon>Basidiomycota</taxon>
        <taxon>Agaricomycotina</taxon>
        <taxon>Agaricomycetes</taxon>
        <taxon>Polyporales</taxon>
        <taxon>Phanerochaetaceae</taxon>
        <taxon>Phanerochaete</taxon>
    </lineage>
</organism>
<feature type="chain" id="PRO_5003889198" description="RlpA-like protein double-psi beta-barrel domain-containing protein" evidence="3">
    <location>
        <begin position="24"/>
        <end position="273"/>
    </location>
</feature>
<dbReference type="Gene3D" id="2.40.40.10">
    <property type="entry name" value="RlpA-like domain"/>
    <property type="match status" value="1"/>
</dbReference>
<dbReference type="STRING" id="650164.K5W9L5"/>
<feature type="compositionally biased region" description="Low complexity" evidence="2">
    <location>
        <begin position="167"/>
        <end position="185"/>
    </location>
</feature>
<evidence type="ECO:0008006" key="6">
    <source>
        <dbReference type="Google" id="ProtNLM"/>
    </source>
</evidence>
<sequence length="273" mass="27448">MVAFASLSFLSALVLSLSLFTAAAVGSHETPRRRHPGTNFLGQNHTLSKRFDDARFSYYEAGQGACGATNSDSDSIVALNSAQFAGGSNCFQMITISYNGKSTQAQITDECPGCPYGGLDLTPGLFSFFASEDAGIIYGTWNFGSGAAPSPSPSPTPAPTPTPTPTPTSVWTPPVIVVTTSSSTSSPPPPPPTTSSSTEAQKSSSATSSTPTPSTSSTSSASSAPPSSSSSAASSMASSTSSAVAAAPSGNINQLNSVILRLAALAAAAEQSQ</sequence>
<dbReference type="InParanoid" id="K5W9L5"/>
<evidence type="ECO:0000313" key="5">
    <source>
        <dbReference type="Proteomes" id="UP000008370"/>
    </source>
</evidence>
<dbReference type="AlphaFoldDB" id="K5W9L5"/>
<feature type="signal peptide" evidence="3">
    <location>
        <begin position="1"/>
        <end position="23"/>
    </location>
</feature>
<proteinExistence type="predicted"/>
<evidence type="ECO:0000313" key="4">
    <source>
        <dbReference type="EMBL" id="EKM55664.1"/>
    </source>
</evidence>
<evidence type="ECO:0000256" key="1">
    <source>
        <dbReference type="ARBA" id="ARBA00022729"/>
    </source>
</evidence>
<dbReference type="Proteomes" id="UP000008370">
    <property type="component" value="Unassembled WGS sequence"/>
</dbReference>
<dbReference type="InterPro" id="IPR036908">
    <property type="entry name" value="RlpA-like_sf"/>
</dbReference>
<dbReference type="SUPFAM" id="SSF50685">
    <property type="entry name" value="Barwin-like endoglucanases"/>
    <property type="match status" value="1"/>
</dbReference>
<dbReference type="EMBL" id="JH930472">
    <property type="protein sequence ID" value="EKM55664.1"/>
    <property type="molecule type" value="Genomic_DNA"/>
</dbReference>
<dbReference type="GeneID" id="18916584"/>
<evidence type="ECO:0000256" key="2">
    <source>
        <dbReference type="SAM" id="MobiDB-lite"/>
    </source>
</evidence>
<feature type="region of interest" description="Disordered" evidence="2">
    <location>
        <begin position="147"/>
        <end position="246"/>
    </location>
</feature>
<protein>
    <recommendedName>
        <fullName evidence="6">RlpA-like protein double-psi beta-barrel domain-containing protein</fullName>
    </recommendedName>
</protein>
<feature type="compositionally biased region" description="Pro residues" evidence="2">
    <location>
        <begin position="150"/>
        <end position="166"/>
    </location>
</feature>
<dbReference type="KEGG" id="pco:PHACADRAFT_256446"/>
<dbReference type="RefSeq" id="XP_007395984.1">
    <property type="nucleotide sequence ID" value="XM_007395922.1"/>
</dbReference>
<dbReference type="PANTHER" id="PTHR31836">
    <property type="match status" value="1"/>
</dbReference>
<keyword evidence="1 3" id="KW-0732">Signal</keyword>
<reference evidence="4 5" key="1">
    <citation type="journal article" date="2012" name="BMC Genomics">
        <title>Comparative genomics of the white-rot fungi, Phanerochaete carnosa and P. chrysosporium, to elucidate the genetic basis of the distinct wood types they colonize.</title>
        <authorList>
            <person name="Suzuki H."/>
            <person name="MacDonald J."/>
            <person name="Syed K."/>
            <person name="Salamov A."/>
            <person name="Hori C."/>
            <person name="Aerts A."/>
            <person name="Henrissat B."/>
            <person name="Wiebenga A."/>
            <person name="vanKuyk P.A."/>
            <person name="Barry K."/>
            <person name="Lindquist E."/>
            <person name="LaButti K."/>
            <person name="Lapidus A."/>
            <person name="Lucas S."/>
            <person name="Coutinho P."/>
            <person name="Gong Y."/>
            <person name="Samejima M."/>
            <person name="Mahadevan R."/>
            <person name="Abou-Zaid M."/>
            <person name="de Vries R.P."/>
            <person name="Igarashi K."/>
            <person name="Yadav J.S."/>
            <person name="Grigoriev I.V."/>
            <person name="Master E.R."/>
        </authorList>
    </citation>
    <scope>NUCLEOTIDE SEQUENCE [LARGE SCALE GENOMIC DNA]</scope>
    <source>
        <strain evidence="4 5">HHB-10118-sp</strain>
    </source>
</reference>